<name>A0A8B6HDT7_MYTGA</name>
<dbReference type="AlphaFoldDB" id="A0A8B6HDT7"/>
<sequence>MMQSLSVTFFVLFSISAIHCASVRSKETIGLLRLLDDLKDYSRRDMINTELKEESNTESRQMDYLLMDIFKKSTHCKNTGDSCNYDWQCCSSGDCETSNYEACYSGASCSCRGHPRFFNQLFGGLDEYTLGGAWLTETLNSSQYTYEVSPVFTLMEQCVIRKMLNFAGIENGDGIFCPGGSISNMYALNVARYQRFPDCKTKGMQALPKICVLTSEKGHYSLKKGAGFLGIGMDNVLPIKTDDQGRMCPKALEETIQDCISKGIVPYMVNATSGSTVLGAYDPLEAIADICEKYKIWMHVDGAWGAGCLLSRKYKGFMKGIERADSLTWNPHKMMGTNLQAAVFLTKHKTVLLDAHSAKAKYLFQQDKFYDVSYDTGDKSIQCGRKVDALKVWTMWKAKGDAGLEEDIDNLFSCSRYLTQLAKARDGFKMVQEPQCTNVCFWYIPERLRGKPETEEWWEQIGKVAPVIKQKMVEKGTLLIGYQPDGDLVNFFRMIFSNNAVTKSDVEFIIDEIDRLGCDL</sequence>
<dbReference type="Gene3D" id="3.90.1150.170">
    <property type="match status" value="1"/>
</dbReference>
<dbReference type="SUPFAM" id="SSF53383">
    <property type="entry name" value="PLP-dependent transferases"/>
    <property type="match status" value="1"/>
</dbReference>
<dbReference type="GO" id="GO:0030170">
    <property type="term" value="F:pyridoxal phosphate binding"/>
    <property type="evidence" value="ECO:0007669"/>
    <property type="project" value="InterPro"/>
</dbReference>
<dbReference type="GO" id="GO:0005737">
    <property type="term" value="C:cytoplasm"/>
    <property type="evidence" value="ECO:0007669"/>
    <property type="project" value="TreeGrafter"/>
</dbReference>
<dbReference type="GO" id="GO:0004782">
    <property type="term" value="F:sulfinoalanine decarboxylase activity"/>
    <property type="evidence" value="ECO:0007669"/>
    <property type="project" value="UniProtKB-EC"/>
</dbReference>
<dbReference type="GO" id="GO:0019752">
    <property type="term" value="P:carboxylic acid metabolic process"/>
    <property type="evidence" value="ECO:0007669"/>
    <property type="project" value="InterPro"/>
</dbReference>
<dbReference type="EMBL" id="UYJE01009877">
    <property type="protein sequence ID" value="VDI77753.1"/>
    <property type="molecule type" value="Genomic_DNA"/>
</dbReference>
<evidence type="ECO:0000256" key="7">
    <source>
        <dbReference type="PIRSR" id="PIRSR602129-50"/>
    </source>
</evidence>
<evidence type="ECO:0000256" key="3">
    <source>
        <dbReference type="ARBA" id="ARBA00011738"/>
    </source>
</evidence>
<evidence type="ECO:0000256" key="4">
    <source>
        <dbReference type="ARBA" id="ARBA00022793"/>
    </source>
</evidence>
<evidence type="ECO:0000256" key="9">
    <source>
        <dbReference type="SAM" id="SignalP"/>
    </source>
</evidence>
<evidence type="ECO:0000256" key="1">
    <source>
        <dbReference type="ARBA" id="ARBA00001933"/>
    </source>
</evidence>
<accession>A0A8B6HDT7</accession>
<dbReference type="Proteomes" id="UP000596742">
    <property type="component" value="Unassembled WGS sequence"/>
</dbReference>
<dbReference type="InterPro" id="IPR015421">
    <property type="entry name" value="PyrdxlP-dep_Trfase_major"/>
</dbReference>
<evidence type="ECO:0000256" key="8">
    <source>
        <dbReference type="RuleBase" id="RU000382"/>
    </source>
</evidence>
<protein>
    <submittedName>
        <fullName evidence="10">Sulfinoalanine decarboxylase</fullName>
        <ecNumber evidence="10">4.1.1.29</ecNumber>
    </submittedName>
</protein>
<feature type="modified residue" description="N6-(pyridoxal phosphate)lysine" evidence="7">
    <location>
        <position position="333"/>
    </location>
</feature>
<keyword evidence="6 8" id="KW-0456">Lyase</keyword>
<gene>
    <name evidence="10" type="ORF">MGAL_10B039691</name>
</gene>
<dbReference type="CDD" id="cd06450">
    <property type="entry name" value="DOPA_deC_like"/>
    <property type="match status" value="1"/>
</dbReference>
<dbReference type="PANTHER" id="PTHR45677:SF8">
    <property type="entry name" value="CYSTEINE SULFINIC ACID DECARBOXYLASE"/>
    <property type="match status" value="1"/>
</dbReference>
<dbReference type="InterPro" id="IPR015424">
    <property type="entry name" value="PyrdxlP-dep_Trfase"/>
</dbReference>
<keyword evidence="9" id="KW-0732">Signal</keyword>
<proteinExistence type="inferred from homology"/>
<dbReference type="FunFam" id="3.40.640.10:FF:000016">
    <property type="entry name" value="Glutamate decarboxylase like 1"/>
    <property type="match status" value="1"/>
</dbReference>
<evidence type="ECO:0000256" key="2">
    <source>
        <dbReference type="ARBA" id="ARBA00009533"/>
    </source>
</evidence>
<comment type="cofactor">
    <cofactor evidence="1 7 8">
        <name>pyridoxal 5'-phosphate</name>
        <dbReference type="ChEBI" id="CHEBI:597326"/>
    </cofactor>
</comment>
<dbReference type="PANTHER" id="PTHR45677">
    <property type="entry name" value="GLUTAMATE DECARBOXYLASE-RELATED"/>
    <property type="match status" value="1"/>
</dbReference>
<feature type="chain" id="PRO_5032376214" evidence="9">
    <location>
        <begin position="21"/>
        <end position="520"/>
    </location>
</feature>
<evidence type="ECO:0000256" key="6">
    <source>
        <dbReference type="ARBA" id="ARBA00023239"/>
    </source>
</evidence>
<keyword evidence="5 7" id="KW-0663">Pyridoxal phosphate</keyword>
<keyword evidence="4" id="KW-0210">Decarboxylase</keyword>
<dbReference type="PROSITE" id="PS00392">
    <property type="entry name" value="DDC_GAD_HDC_YDC"/>
    <property type="match status" value="1"/>
</dbReference>
<evidence type="ECO:0000313" key="10">
    <source>
        <dbReference type="EMBL" id="VDI77753.1"/>
    </source>
</evidence>
<feature type="signal peptide" evidence="9">
    <location>
        <begin position="1"/>
        <end position="20"/>
    </location>
</feature>
<keyword evidence="11" id="KW-1185">Reference proteome</keyword>
<dbReference type="InterPro" id="IPR021115">
    <property type="entry name" value="Pyridoxal-P_BS"/>
</dbReference>
<comment type="caution">
    <text evidence="10">The sequence shown here is derived from an EMBL/GenBank/DDBJ whole genome shotgun (WGS) entry which is preliminary data.</text>
</comment>
<evidence type="ECO:0000313" key="11">
    <source>
        <dbReference type="Proteomes" id="UP000596742"/>
    </source>
</evidence>
<dbReference type="Pfam" id="PF00282">
    <property type="entry name" value="Pyridoxal_deC"/>
    <property type="match status" value="1"/>
</dbReference>
<comment type="subunit">
    <text evidence="3">Homodimer.</text>
</comment>
<organism evidence="10 11">
    <name type="scientific">Mytilus galloprovincialis</name>
    <name type="common">Mediterranean mussel</name>
    <dbReference type="NCBI Taxonomy" id="29158"/>
    <lineage>
        <taxon>Eukaryota</taxon>
        <taxon>Metazoa</taxon>
        <taxon>Spiralia</taxon>
        <taxon>Lophotrochozoa</taxon>
        <taxon>Mollusca</taxon>
        <taxon>Bivalvia</taxon>
        <taxon>Autobranchia</taxon>
        <taxon>Pteriomorphia</taxon>
        <taxon>Mytilida</taxon>
        <taxon>Mytiloidea</taxon>
        <taxon>Mytilidae</taxon>
        <taxon>Mytilinae</taxon>
        <taxon>Mytilus</taxon>
    </lineage>
</organism>
<evidence type="ECO:0000256" key="5">
    <source>
        <dbReference type="ARBA" id="ARBA00022898"/>
    </source>
</evidence>
<dbReference type="EC" id="4.1.1.29" evidence="10"/>
<dbReference type="InterPro" id="IPR002129">
    <property type="entry name" value="PyrdxlP-dep_de-COase"/>
</dbReference>
<dbReference type="Gene3D" id="3.40.640.10">
    <property type="entry name" value="Type I PLP-dependent aspartate aminotransferase-like (Major domain)"/>
    <property type="match status" value="1"/>
</dbReference>
<comment type="similarity">
    <text evidence="2 8">Belongs to the group II decarboxylase family.</text>
</comment>
<dbReference type="OrthoDB" id="392571at2759"/>
<reference evidence="10" key="1">
    <citation type="submission" date="2018-11" db="EMBL/GenBank/DDBJ databases">
        <authorList>
            <person name="Alioto T."/>
            <person name="Alioto T."/>
        </authorList>
    </citation>
    <scope>NUCLEOTIDE SEQUENCE</scope>
</reference>